<proteinExistence type="predicted"/>
<comment type="caution">
    <text evidence="2">The sequence shown here is derived from an EMBL/GenBank/DDBJ whole genome shotgun (WGS) entry which is preliminary data.</text>
</comment>
<feature type="region of interest" description="Disordered" evidence="1">
    <location>
        <begin position="1"/>
        <end position="47"/>
    </location>
</feature>
<dbReference type="OrthoDB" id="3556682at2759"/>
<organism evidence="2 3">
    <name type="scientific">Calycina marina</name>
    <dbReference type="NCBI Taxonomy" id="1763456"/>
    <lineage>
        <taxon>Eukaryota</taxon>
        <taxon>Fungi</taxon>
        <taxon>Dikarya</taxon>
        <taxon>Ascomycota</taxon>
        <taxon>Pezizomycotina</taxon>
        <taxon>Leotiomycetes</taxon>
        <taxon>Helotiales</taxon>
        <taxon>Pezizellaceae</taxon>
        <taxon>Calycina</taxon>
    </lineage>
</organism>
<sequence>MLSNPQTNLHNRQRLHRRQNSTPNEFDSVKVHDLPTIQRHNGHRRGQMSLDFRRQPQDLNSLKTQQQRLARPGQIFTIFDNDENYLGSPIVTPNRQSFDASCPAQYNL</sequence>
<name>A0A9P8CGF1_9HELO</name>
<gene>
    <name evidence="2" type="ORF">BJ878DRAFT_405901</name>
</gene>
<accession>A0A9P8CGF1</accession>
<evidence type="ECO:0000256" key="1">
    <source>
        <dbReference type="SAM" id="MobiDB-lite"/>
    </source>
</evidence>
<protein>
    <submittedName>
        <fullName evidence="2">Uncharacterized protein</fullName>
    </submittedName>
</protein>
<evidence type="ECO:0000313" key="3">
    <source>
        <dbReference type="Proteomes" id="UP000887226"/>
    </source>
</evidence>
<reference evidence="2" key="1">
    <citation type="journal article" date="2021" name="IMA Fungus">
        <title>Genomic characterization of three marine fungi, including Emericellopsis atlantica sp. nov. with signatures of a generalist lifestyle and marine biomass degradation.</title>
        <authorList>
            <person name="Hagestad O.C."/>
            <person name="Hou L."/>
            <person name="Andersen J.H."/>
            <person name="Hansen E.H."/>
            <person name="Altermark B."/>
            <person name="Li C."/>
            <person name="Kuhnert E."/>
            <person name="Cox R.J."/>
            <person name="Crous P.W."/>
            <person name="Spatafora J.W."/>
            <person name="Lail K."/>
            <person name="Amirebrahimi M."/>
            <person name="Lipzen A."/>
            <person name="Pangilinan J."/>
            <person name="Andreopoulos W."/>
            <person name="Hayes R.D."/>
            <person name="Ng V."/>
            <person name="Grigoriev I.V."/>
            <person name="Jackson S.A."/>
            <person name="Sutton T.D.S."/>
            <person name="Dobson A.D.W."/>
            <person name="Rama T."/>
        </authorList>
    </citation>
    <scope>NUCLEOTIDE SEQUENCE</scope>
    <source>
        <strain evidence="2">TRa3180A</strain>
    </source>
</reference>
<keyword evidence="3" id="KW-1185">Reference proteome</keyword>
<dbReference type="EMBL" id="MU253814">
    <property type="protein sequence ID" value="KAG9246164.1"/>
    <property type="molecule type" value="Genomic_DNA"/>
</dbReference>
<dbReference type="AlphaFoldDB" id="A0A9P8CGF1"/>
<evidence type="ECO:0000313" key="2">
    <source>
        <dbReference type="EMBL" id="KAG9246164.1"/>
    </source>
</evidence>
<dbReference type="Proteomes" id="UP000887226">
    <property type="component" value="Unassembled WGS sequence"/>
</dbReference>
<feature type="compositionally biased region" description="Polar residues" evidence="1">
    <location>
        <begin position="1"/>
        <end position="10"/>
    </location>
</feature>
<feature type="non-terminal residue" evidence="2">
    <location>
        <position position="108"/>
    </location>
</feature>